<dbReference type="Gene3D" id="2.60.120.10">
    <property type="entry name" value="Jelly Rolls"/>
    <property type="match status" value="1"/>
</dbReference>
<reference evidence="2 3" key="1">
    <citation type="journal article" date="2016" name="Mol. Biol. Evol.">
        <title>Comparative Genomics of Early-Diverging Mushroom-Forming Fungi Provides Insights into the Origins of Lignocellulose Decay Capabilities.</title>
        <authorList>
            <person name="Nagy L.G."/>
            <person name="Riley R."/>
            <person name="Tritt A."/>
            <person name="Adam C."/>
            <person name="Daum C."/>
            <person name="Floudas D."/>
            <person name="Sun H."/>
            <person name="Yadav J.S."/>
            <person name="Pangilinan J."/>
            <person name="Larsson K.H."/>
            <person name="Matsuura K."/>
            <person name="Barry K."/>
            <person name="Labutti K."/>
            <person name="Kuo R."/>
            <person name="Ohm R.A."/>
            <person name="Bhattacharya S.S."/>
            <person name="Shirouzu T."/>
            <person name="Yoshinaga Y."/>
            <person name="Martin F.M."/>
            <person name="Grigoriev I.V."/>
            <person name="Hibbett D.S."/>
        </authorList>
    </citation>
    <scope>NUCLEOTIDE SEQUENCE [LARGE SCALE GENOMIC DNA]</scope>
    <source>
        <strain evidence="2 3">HHB12733</strain>
    </source>
</reference>
<dbReference type="SMART" id="SM00558">
    <property type="entry name" value="JmjC"/>
    <property type="match status" value="1"/>
</dbReference>
<dbReference type="SUPFAM" id="SSF51197">
    <property type="entry name" value="Clavaminate synthase-like"/>
    <property type="match status" value="1"/>
</dbReference>
<accession>A0A165CVQ2</accession>
<dbReference type="InterPro" id="IPR003347">
    <property type="entry name" value="JmjC_dom"/>
</dbReference>
<name>A0A165CVQ2_9BASI</name>
<dbReference type="InterPro" id="IPR041667">
    <property type="entry name" value="Cupin_8"/>
</dbReference>
<dbReference type="InterPro" id="IPR014710">
    <property type="entry name" value="RmlC-like_jellyroll"/>
</dbReference>
<dbReference type="EMBL" id="KV424105">
    <property type="protein sequence ID" value="KZT51487.1"/>
    <property type="molecule type" value="Genomic_DNA"/>
</dbReference>
<dbReference type="Pfam" id="PF13621">
    <property type="entry name" value="Cupin_8"/>
    <property type="match status" value="1"/>
</dbReference>
<dbReference type="PANTHER" id="PTHR12461">
    <property type="entry name" value="HYPOXIA-INDUCIBLE FACTOR 1 ALPHA INHIBITOR-RELATED"/>
    <property type="match status" value="1"/>
</dbReference>
<dbReference type="STRING" id="1353952.A0A165CVQ2"/>
<dbReference type="InParanoid" id="A0A165CVQ2"/>
<evidence type="ECO:0000259" key="1">
    <source>
        <dbReference type="PROSITE" id="PS51184"/>
    </source>
</evidence>
<evidence type="ECO:0000313" key="3">
    <source>
        <dbReference type="Proteomes" id="UP000076842"/>
    </source>
</evidence>
<keyword evidence="3" id="KW-1185">Reference proteome</keyword>
<protein>
    <submittedName>
        <fullName evidence="2">Clavaminate synthase-like protein</fullName>
    </submittedName>
</protein>
<dbReference type="PROSITE" id="PS51184">
    <property type="entry name" value="JMJC"/>
    <property type="match status" value="1"/>
</dbReference>
<feature type="domain" description="JmjC" evidence="1">
    <location>
        <begin position="142"/>
        <end position="317"/>
    </location>
</feature>
<dbReference type="PANTHER" id="PTHR12461:SF99">
    <property type="entry name" value="BIFUNCTIONAL PEPTIDASE AND (3S)-LYSYL HYDROXYLASE JMJD7"/>
    <property type="match status" value="1"/>
</dbReference>
<dbReference type="AlphaFoldDB" id="A0A165CVQ2"/>
<evidence type="ECO:0000313" key="2">
    <source>
        <dbReference type="EMBL" id="KZT51487.1"/>
    </source>
</evidence>
<dbReference type="Proteomes" id="UP000076842">
    <property type="component" value="Unassembled WGS sequence"/>
</dbReference>
<gene>
    <name evidence="2" type="ORF">CALCODRAFT_503471</name>
</gene>
<organism evidence="2 3">
    <name type="scientific">Calocera cornea HHB12733</name>
    <dbReference type="NCBI Taxonomy" id="1353952"/>
    <lineage>
        <taxon>Eukaryota</taxon>
        <taxon>Fungi</taxon>
        <taxon>Dikarya</taxon>
        <taxon>Basidiomycota</taxon>
        <taxon>Agaricomycotina</taxon>
        <taxon>Dacrymycetes</taxon>
        <taxon>Dacrymycetales</taxon>
        <taxon>Dacrymycetaceae</taxon>
        <taxon>Calocera</taxon>
    </lineage>
</organism>
<sequence>MEQVLRKVSQEYQALNGTDIERVEGKYVKDADWPKWLHIGRPVLIENYFAFGRDEPGEEEWTDDWLVDTLGSLPLSIAVTPDGEADALKVHSDGRTYFVEPLTEQEDIGTFLASFQERASEEDREVRYLQSQNGNIYNASIEETELRLLQDHIPVDVPIVLDSLGTAPDAVNLWIGDRRSVTSLHSDPYENVYYVVRGTKYFTLFPPTETFLFDERLYPHATYARSPTGALQLHPSHPVRHPPVRWLSFDPARPPSGTQPIHLTLRAGETLYLPAGWNHYVSQAGAGAGGGEGVCVAVNWWYDVQMRGMQWVWLALLRRGTRYLEDDAEVEEEVGEEARERDVPGAG</sequence>
<proteinExistence type="predicted"/>
<dbReference type="OrthoDB" id="424465at2759"/>